<evidence type="ECO:0000313" key="15">
    <source>
        <dbReference type="EMBL" id="CAI9117448.1"/>
    </source>
</evidence>
<feature type="domain" description="Late blight resistance protein R1A-like N-terminal" evidence="12">
    <location>
        <begin position="111"/>
        <end position="354"/>
    </location>
</feature>
<evidence type="ECO:0000256" key="7">
    <source>
        <dbReference type="ARBA" id="ARBA00022737"/>
    </source>
</evidence>
<keyword evidence="5" id="KW-0433">Leucine-rich repeat</keyword>
<dbReference type="GO" id="GO:0043531">
    <property type="term" value="F:ADP binding"/>
    <property type="evidence" value="ECO:0007669"/>
    <property type="project" value="InterPro"/>
</dbReference>
<dbReference type="InterPro" id="IPR055414">
    <property type="entry name" value="LRR_R13L4/SHOC2-like"/>
</dbReference>
<evidence type="ECO:0000259" key="14">
    <source>
        <dbReference type="Pfam" id="PF23598"/>
    </source>
</evidence>
<dbReference type="InterPro" id="IPR027417">
    <property type="entry name" value="P-loop_NTPase"/>
</dbReference>
<dbReference type="Gene3D" id="3.80.10.10">
    <property type="entry name" value="Ribonuclease Inhibitor"/>
    <property type="match status" value="1"/>
</dbReference>
<dbReference type="PANTHER" id="PTHR23155:SF1152">
    <property type="entry name" value="AAA+ ATPASE DOMAIN-CONTAINING PROTEIN"/>
    <property type="match status" value="1"/>
</dbReference>
<dbReference type="AlphaFoldDB" id="A0AAV1ECL9"/>
<evidence type="ECO:0000256" key="5">
    <source>
        <dbReference type="ARBA" id="ARBA00022614"/>
    </source>
</evidence>
<dbReference type="GO" id="GO:0051607">
    <property type="term" value="P:defense response to virus"/>
    <property type="evidence" value="ECO:0007669"/>
    <property type="project" value="UniProtKB-ARBA"/>
</dbReference>
<evidence type="ECO:0000256" key="10">
    <source>
        <dbReference type="ARBA" id="ARBA00022840"/>
    </source>
</evidence>
<dbReference type="PANTHER" id="PTHR23155">
    <property type="entry name" value="DISEASE RESISTANCE PROTEIN RP"/>
    <property type="match status" value="1"/>
</dbReference>
<dbReference type="InterPro" id="IPR032675">
    <property type="entry name" value="LRR_dom_sf"/>
</dbReference>
<dbReference type="Pfam" id="PF23559">
    <property type="entry name" value="WHD_DRP"/>
    <property type="match status" value="1"/>
</dbReference>
<dbReference type="Pfam" id="PF12061">
    <property type="entry name" value="NB-LRR"/>
    <property type="match status" value="1"/>
</dbReference>
<evidence type="ECO:0000259" key="13">
    <source>
        <dbReference type="Pfam" id="PF23559"/>
    </source>
</evidence>
<evidence type="ECO:0000256" key="9">
    <source>
        <dbReference type="ARBA" id="ARBA00022821"/>
    </source>
</evidence>
<name>A0AAV1ECL9_OLDCO</name>
<dbReference type="Pfam" id="PF23598">
    <property type="entry name" value="LRR_14"/>
    <property type="match status" value="1"/>
</dbReference>
<evidence type="ECO:0000256" key="8">
    <source>
        <dbReference type="ARBA" id="ARBA00022741"/>
    </source>
</evidence>
<dbReference type="EMBL" id="OX459126">
    <property type="protein sequence ID" value="CAI9117448.1"/>
    <property type="molecule type" value="Genomic_DNA"/>
</dbReference>
<dbReference type="Gene3D" id="1.10.10.10">
    <property type="entry name" value="Winged helix-like DNA-binding domain superfamily/Winged helix DNA-binding domain"/>
    <property type="match status" value="1"/>
</dbReference>
<evidence type="ECO:0000256" key="4">
    <source>
        <dbReference type="ARBA" id="ARBA00022490"/>
    </source>
</evidence>
<dbReference type="InterPro" id="IPR021929">
    <property type="entry name" value="R1A-like_N"/>
</dbReference>
<dbReference type="FunFam" id="1.10.10.10:FF:000322">
    <property type="entry name" value="Probable disease resistance protein At1g63360"/>
    <property type="match status" value="1"/>
</dbReference>
<protein>
    <submittedName>
        <fullName evidence="15">OLC1v1018847C1</fullName>
    </submittedName>
</protein>
<dbReference type="Gene3D" id="3.40.50.300">
    <property type="entry name" value="P-loop containing nucleotide triphosphate hydrolases"/>
    <property type="match status" value="1"/>
</dbReference>
<keyword evidence="10" id="KW-0067">ATP-binding</keyword>
<keyword evidence="7" id="KW-0677">Repeat</keyword>
<dbReference type="InterPro" id="IPR042197">
    <property type="entry name" value="Apaf_helical"/>
</dbReference>
<organism evidence="15 16">
    <name type="scientific">Oldenlandia corymbosa var. corymbosa</name>
    <dbReference type="NCBI Taxonomy" id="529605"/>
    <lineage>
        <taxon>Eukaryota</taxon>
        <taxon>Viridiplantae</taxon>
        <taxon>Streptophyta</taxon>
        <taxon>Embryophyta</taxon>
        <taxon>Tracheophyta</taxon>
        <taxon>Spermatophyta</taxon>
        <taxon>Magnoliopsida</taxon>
        <taxon>eudicotyledons</taxon>
        <taxon>Gunneridae</taxon>
        <taxon>Pentapetalae</taxon>
        <taxon>asterids</taxon>
        <taxon>lamiids</taxon>
        <taxon>Gentianales</taxon>
        <taxon>Rubiaceae</taxon>
        <taxon>Rubioideae</taxon>
        <taxon>Spermacoceae</taxon>
        <taxon>Hedyotis-Oldenlandia complex</taxon>
        <taxon>Oldenlandia</taxon>
    </lineage>
</organism>
<feature type="domain" description="Disease resistance R13L4/SHOC-2-like LRR" evidence="14">
    <location>
        <begin position="906"/>
        <end position="1162"/>
    </location>
</feature>
<dbReference type="GO" id="GO:0009626">
    <property type="term" value="P:plant-type hypersensitive response"/>
    <property type="evidence" value="ECO:0007669"/>
    <property type="project" value="UniProtKB-KW"/>
</dbReference>
<dbReference type="Pfam" id="PF00931">
    <property type="entry name" value="NB-ARC"/>
    <property type="match status" value="1"/>
</dbReference>
<dbReference type="InterPro" id="IPR058922">
    <property type="entry name" value="WHD_DRP"/>
</dbReference>
<keyword evidence="8" id="KW-0547">Nucleotide-binding</keyword>
<dbReference type="GO" id="GO:0005737">
    <property type="term" value="C:cytoplasm"/>
    <property type="evidence" value="ECO:0007669"/>
    <property type="project" value="UniProtKB-SubCell"/>
</dbReference>
<dbReference type="SUPFAM" id="SSF52058">
    <property type="entry name" value="L domain-like"/>
    <property type="match status" value="1"/>
</dbReference>
<reference evidence="15" key="1">
    <citation type="submission" date="2023-03" db="EMBL/GenBank/DDBJ databases">
        <authorList>
            <person name="Julca I."/>
        </authorList>
    </citation>
    <scope>NUCLEOTIDE SEQUENCE</scope>
</reference>
<evidence type="ECO:0000259" key="11">
    <source>
        <dbReference type="Pfam" id="PF00931"/>
    </source>
</evidence>
<dbReference type="InterPro" id="IPR036388">
    <property type="entry name" value="WH-like_DNA-bd_sf"/>
</dbReference>
<dbReference type="FunFam" id="3.40.50.300:FF:001091">
    <property type="entry name" value="Probable disease resistance protein At1g61300"/>
    <property type="match status" value="1"/>
</dbReference>
<dbReference type="InterPro" id="IPR002182">
    <property type="entry name" value="NB-ARC"/>
</dbReference>
<evidence type="ECO:0000256" key="2">
    <source>
        <dbReference type="ARBA" id="ARBA00004496"/>
    </source>
</evidence>
<comment type="similarity">
    <text evidence="3">Belongs to the disease resistance NB-LRR family.</text>
</comment>
<dbReference type="GO" id="GO:0005524">
    <property type="term" value="F:ATP binding"/>
    <property type="evidence" value="ECO:0007669"/>
    <property type="project" value="UniProtKB-KW"/>
</dbReference>
<dbReference type="PRINTS" id="PR00364">
    <property type="entry name" value="DISEASERSIST"/>
</dbReference>
<keyword evidence="4" id="KW-0963">Cytoplasm</keyword>
<dbReference type="Proteomes" id="UP001161247">
    <property type="component" value="Chromosome 9"/>
</dbReference>
<dbReference type="SUPFAM" id="SSF52540">
    <property type="entry name" value="P-loop containing nucleoside triphosphate hydrolases"/>
    <property type="match status" value="1"/>
</dbReference>
<evidence type="ECO:0000256" key="1">
    <source>
        <dbReference type="ARBA" id="ARBA00002074"/>
    </source>
</evidence>
<evidence type="ECO:0000259" key="12">
    <source>
        <dbReference type="Pfam" id="PF12061"/>
    </source>
</evidence>
<keyword evidence="9" id="KW-0611">Plant defense</keyword>
<evidence type="ECO:0000313" key="16">
    <source>
        <dbReference type="Proteomes" id="UP001161247"/>
    </source>
</evidence>
<evidence type="ECO:0000256" key="6">
    <source>
        <dbReference type="ARBA" id="ARBA00022667"/>
    </source>
</evidence>
<keyword evidence="16" id="KW-1185">Reference proteome</keyword>
<evidence type="ECO:0000256" key="3">
    <source>
        <dbReference type="ARBA" id="ARBA00008894"/>
    </source>
</evidence>
<keyword evidence="6" id="KW-0381">Hypersensitive response</keyword>
<sequence>MVSLNSVLTSIHSVLDYLEKKPSSNLWLIRPLRPLKTFIICARRLDNRYTDGNPGSLFVRIEDFLCRFQNDIQSCSLKNTKEYVVEIRSFEAEIEKWYVTLSDCLWQSGSPVANEVMDIIDSVLAHLAVVYGFPRCFSGFLEEPVEALKGSVRFLRNFIRLATIPGTDELQELPAFLTHIEAQAIDAAHVTMRLFSDISDDSYHERTKLMISALLHKITHVDSHVYVTYTRVLASKRHSIRELHFPTLNTPGDPIIIIEEFVVYFLSNLWDILQLDTCPSDSAKEHLQALYEGLRFLRSTLKENPNKFLETTIRDLVGVVICDTGILIFSLYQNDVETDLLVLDLLKNIQVILAEVEEQVLQTSEFSFPRTNVLGFLDSLLDDLLEVKSRKVDSDTESPIGRMEQHLLFLRSVLEKLVGLQNQHEELQALYNLALGVAYKMEFLIDQLVLGNVKDSFTASFESVSEDIKIIETDAANISSFSNQSIQHQRITLPLENSTATTDEVVGFETEITTIIDRLTRGSKKLQVVAIVGMPGSGKTTLASKVFNNVSVTYHFNVRAWCSVSQILNVKKVLLDLLTQTLGNLSDGYLQKAEPDLAQELWRSLKRRRYLIFLDDVWETQAFDCIKESFPDDLTESRILLTSRQRDVVPITLRDENPLSLRLLSGNESLELLRRKLLPWKDCTASLYEIVSEIAKCCKGLPLTIVIVAGILSTTKQEAWNEVLESLRSGIISGSEQCNNVIELSYRYLPYHLKSCLLFLGIFPEDHEVSVKRLIWYWIGEGFIQKTKSKSLEEVATDYLNNLIGRSLVMEAKKSSRGDVKACRIHDLLHDFCRRKAKEEVFFQLLKGENELLSLHRPGNLQRLCINSSQEQFKESKLFCPRLRSLVFYDHLNPRCYGILDMSFIFRIFKLLKVLDIEDVKISFGFPSEIGLLVQLRFLAIQASGSVSASIGNLSNLEIFIVHVVGADCVSLPETFWNLQKLRHLYTTNGDGIELPVNNLDSSSDLLELVSLSTISSKDWSTMKKVLQKFPNIRRLRCAHDAYEGDLNTGWNRMTYSFMSRLESLRVSIWCDSANYVDFVFPENLKKLTLELLPWEKIATVAQLPHLQVLKLIDDSFIEETWNVEEGQFPKLRFLELQYLDIVKWIVSDDYEFPCLQKLVLSEFGRDPY</sequence>
<comment type="subcellular location">
    <subcellularLocation>
        <location evidence="2">Cytoplasm</location>
    </subcellularLocation>
</comment>
<feature type="domain" description="Disease resistance protein winged helix" evidence="13">
    <location>
        <begin position="762"/>
        <end position="832"/>
    </location>
</feature>
<proteinExistence type="inferred from homology"/>
<accession>A0AAV1ECL9</accession>
<dbReference type="Gene3D" id="1.10.8.430">
    <property type="entry name" value="Helical domain of apoptotic protease-activating factors"/>
    <property type="match status" value="1"/>
</dbReference>
<gene>
    <name evidence="15" type="ORF">OLC1_LOCUS23506</name>
</gene>
<dbReference type="InterPro" id="IPR044974">
    <property type="entry name" value="Disease_R_plants"/>
</dbReference>
<comment type="function">
    <text evidence="1">Confers resistance to late blight (Phytophthora infestans) races carrying the avirulence gene Avr1. Resistance proteins guard the plant against pathogens that contain an appropriate avirulence protein via an indirect interaction with this avirulence protein. That triggers a defense system including the hypersensitive response, which restricts the pathogen growth.</text>
</comment>
<feature type="domain" description="NB-ARC" evidence="11">
    <location>
        <begin position="509"/>
        <end position="678"/>
    </location>
</feature>